<dbReference type="GO" id="GO:0004803">
    <property type="term" value="F:transposase activity"/>
    <property type="evidence" value="ECO:0007669"/>
    <property type="project" value="InterPro"/>
</dbReference>
<name>A0A250IMF4_9BACT</name>
<feature type="domain" description="Transposase IS4-like" evidence="2">
    <location>
        <begin position="4"/>
        <end position="149"/>
    </location>
</feature>
<evidence type="ECO:0000313" key="4">
    <source>
        <dbReference type="Proteomes" id="UP000217289"/>
    </source>
</evidence>
<dbReference type="EMBL" id="CP022163">
    <property type="protein sequence ID" value="ATB32433.1"/>
    <property type="molecule type" value="Genomic_DNA"/>
</dbReference>
<dbReference type="GO" id="GO:0006313">
    <property type="term" value="P:DNA transposition"/>
    <property type="evidence" value="ECO:0007669"/>
    <property type="project" value="InterPro"/>
</dbReference>
<evidence type="ECO:0000256" key="1">
    <source>
        <dbReference type="SAM" id="MobiDB-lite"/>
    </source>
</evidence>
<evidence type="ECO:0000313" key="3">
    <source>
        <dbReference type="EMBL" id="ATB32433.1"/>
    </source>
</evidence>
<evidence type="ECO:0000259" key="2">
    <source>
        <dbReference type="Pfam" id="PF01609"/>
    </source>
</evidence>
<dbReference type="KEGG" id="mbd:MEBOL_005911"/>
<feature type="region of interest" description="Disordered" evidence="1">
    <location>
        <begin position="217"/>
        <end position="241"/>
    </location>
</feature>
<organism evidence="3 4">
    <name type="scientific">Melittangium boletus DSM 14713</name>
    <dbReference type="NCBI Taxonomy" id="1294270"/>
    <lineage>
        <taxon>Bacteria</taxon>
        <taxon>Pseudomonadati</taxon>
        <taxon>Myxococcota</taxon>
        <taxon>Myxococcia</taxon>
        <taxon>Myxococcales</taxon>
        <taxon>Cystobacterineae</taxon>
        <taxon>Archangiaceae</taxon>
        <taxon>Melittangium</taxon>
    </lineage>
</organism>
<sequence>MCITDRNFLNAGILVPFARDGRNRHSLVRTKKNTVWKVLAQLKPGEELVELEVSWYARQKDDTLPMRYQARVIRYQRRGIRPQVLLTSLLDAKTYPADEIVALYHERWEMELGYDEVKTDMLQRQEAIRSQRPEGVAQEMWGVGLAYNLVRLEMERIAEEEGVPPNRISFVMALRLIRDEWIWLAGASPGAIPAHLRRLREEVKHFVLPPRRSERNYPRAVKLKMSPYPRKRPRPASPTPS</sequence>
<proteinExistence type="predicted"/>
<dbReference type="SUPFAM" id="SSF53098">
    <property type="entry name" value="Ribonuclease H-like"/>
    <property type="match status" value="1"/>
</dbReference>
<dbReference type="Pfam" id="PF01609">
    <property type="entry name" value="DDE_Tnp_1"/>
    <property type="match status" value="1"/>
</dbReference>
<dbReference type="RefSeq" id="WP_157775665.1">
    <property type="nucleotide sequence ID" value="NZ_CP022163.1"/>
</dbReference>
<dbReference type="PANTHER" id="PTHR37529:SF1">
    <property type="entry name" value="TRANSPOSASE INSG FOR INSERTION SEQUENCE ELEMENT IS4-RELATED"/>
    <property type="match status" value="1"/>
</dbReference>
<dbReference type="AlphaFoldDB" id="A0A250IMF4"/>
<keyword evidence="4" id="KW-1185">Reference proteome</keyword>
<accession>A0A250IMF4</accession>
<dbReference type="OrthoDB" id="9794050at2"/>
<dbReference type="Proteomes" id="UP000217289">
    <property type="component" value="Chromosome"/>
</dbReference>
<protein>
    <submittedName>
        <fullName evidence="3">Transposase</fullName>
    </submittedName>
</protein>
<dbReference type="InterPro" id="IPR012337">
    <property type="entry name" value="RNaseH-like_sf"/>
</dbReference>
<dbReference type="GO" id="GO:0003677">
    <property type="term" value="F:DNA binding"/>
    <property type="evidence" value="ECO:0007669"/>
    <property type="project" value="InterPro"/>
</dbReference>
<reference evidence="3 4" key="1">
    <citation type="submission" date="2017-06" db="EMBL/GenBank/DDBJ databases">
        <authorList>
            <person name="Kim H.J."/>
            <person name="Triplett B.A."/>
        </authorList>
    </citation>
    <scope>NUCLEOTIDE SEQUENCE [LARGE SCALE GENOMIC DNA]</scope>
    <source>
        <strain evidence="3 4">DSM 14713</strain>
    </source>
</reference>
<dbReference type="InterPro" id="IPR002559">
    <property type="entry name" value="Transposase_11"/>
</dbReference>
<dbReference type="PANTHER" id="PTHR37529">
    <property type="entry name" value="TRANSPOSASE INSG FOR INSERTION SEQUENCE ELEMENT IS4-RELATED"/>
    <property type="match status" value="1"/>
</dbReference>
<gene>
    <name evidence="3" type="ORF">MEBOL_005911</name>
</gene>